<accession>A0AAE1LNQ9</accession>
<dbReference type="EMBL" id="JAHWGI010001227">
    <property type="protein sequence ID" value="KAK3925339.1"/>
    <property type="molecule type" value="Genomic_DNA"/>
</dbReference>
<feature type="transmembrane region" description="Helical" evidence="1">
    <location>
        <begin position="452"/>
        <end position="473"/>
    </location>
</feature>
<dbReference type="InterPro" id="IPR017850">
    <property type="entry name" value="Alkaline_phosphatase_core_sf"/>
</dbReference>
<evidence type="ECO:0000313" key="3">
    <source>
        <dbReference type="EMBL" id="KAK3925339.1"/>
    </source>
</evidence>
<dbReference type="PANTHER" id="PTHR10151:SF120">
    <property type="entry name" value="BIS(5'-ADENOSYL)-TRIPHOSPHATASE"/>
    <property type="match status" value="1"/>
</dbReference>
<gene>
    <name evidence="3" type="ORF">KUF71_013546</name>
</gene>
<keyword evidence="1" id="KW-0472">Membrane</keyword>
<dbReference type="AlphaFoldDB" id="A0AAE1LNQ9"/>
<evidence type="ECO:0000256" key="2">
    <source>
        <dbReference type="SAM" id="SignalP"/>
    </source>
</evidence>
<dbReference type="InterPro" id="IPR002591">
    <property type="entry name" value="Phosphodiest/P_Trfase"/>
</dbReference>
<dbReference type="Proteomes" id="UP001219518">
    <property type="component" value="Unassembled WGS sequence"/>
</dbReference>
<protein>
    <submittedName>
        <fullName evidence="3">Ectonucleotide pyrophosphatase/phosphodiesterase family member 5</fullName>
    </submittedName>
</protein>
<name>A0AAE1LNQ9_9NEOP</name>
<dbReference type="GO" id="GO:0016787">
    <property type="term" value="F:hydrolase activity"/>
    <property type="evidence" value="ECO:0007669"/>
    <property type="project" value="UniProtKB-ARBA"/>
</dbReference>
<comment type="caution">
    <text evidence="3">The sequence shown here is derived from an EMBL/GenBank/DDBJ whole genome shotgun (WGS) entry which is preliminary data.</text>
</comment>
<reference evidence="3" key="1">
    <citation type="submission" date="2021-07" db="EMBL/GenBank/DDBJ databases">
        <authorList>
            <person name="Catto M.A."/>
            <person name="Jacobson A."/>
            <person name="Kennedy G."/>
            <person name="Labadie P."/>
            <person name="Hunt B.G."/>
            <person name="Srinivasan R."/>
        </authorList>
    </citation>
    <scope>NUCLEOTIDE SEQUENCE</scope>
    <source>
        <strain evidence="3">PL_HMW_Pooled</strain>
        <tissue evidence="3">Head</tissue>
    </source>
</reference>
<dbReference type="PANTHER" id="PTHR10151">
    <property type="entry name" value="ECTONUCLEOTIDE PYROPHOSPHATASE/PHOSPHODIESTERASE"/>
    <property type="match status" value="1"/>
</dbReference>
<evidence type="ECO:0000256" key="1">
    <source>
        <dbReference type="SAM" id="Phobius"/>
    </source>
</evidence>
<dbReference type="Gene3D" id="3.30.1360.180">
    <property type="match status" value="1"/>
</dbReference>
<dbReference type="Pfam" id="PF01663">
    <property type="entry name" value="Phosphodiest"/>
    <property type="match status" value="1"/>
</dbReference>
<reference evidence="3" key="2">
    <citation type="journal article" date="2023" name="BMC Genomics">
        <title>Pest status, molecular evolution, and epigenetic factors derived from the genome assembly of Frankliniella fusca, a thysanopteran phytovirus vector.</title>
        <authorList>
            <person name="Catto M.A."/>
            <person name="Labadie P.E."/>
            <person name="Jacobson A.L."/>
            <person name="Kennedy G.G."/>
            <person name="Srinivasan R."/>
            <person name="Hunt B.G."/>
        </authorList>
    </citation>
    <scope>NUCLEOTIDE SEQUENCE</scope>
    <source>
        <strain evidence="3">PL_HMW_Pooled</strain>
    </source>
</reference>
<dbReference type="SUPFAM" id="SSF53649">
    <property type="entry name" value="Alkaline phosphatase-like"/>
    <property type="match status" value="1"/>
</dbReference>
<keyword evidence="2" id="KW-0732">Signal</keyword>
<sequence>MLLLLCVFLLSHHSVESVSKFPKVLIVSMDAFKPDYVDDCLTPSIARLRTEGAYAPFMKNVFPTKTFPNHHSIATGVQPGVHGVLDSTVYASKDDCANRSLIGYSYELFHYNKDILPIWTLNQLAGKGRHSGVMMWPGGEFSYGCRKTRPTFSQKWDEKVSYQDRIDTVLSWFLDKNTPANLVMLYLEEPDLHGHAFGIDSAEVRDQIKRLDKSIDYINQQLKTHNLDHLVTVFVVSDHGMINLHQRNIIDLNEYVDNSSYVAAGSSPVLQIFPKDGLEDSVFSSLQNAKQKYGSVFNIYTKTNIPTIWHYSENNRTPPILVVANEGYAFQDMYESIQHLNKKFDIEPNPRNKYGIHGYSNSLSSMHPIFFAWGHNIKSHIVLDPFNTTELYPLWAFILNLEIEHEVESTANFTMLLSNSSSMTSDYQRKAVSNVTQQPLENIKSHQASPLWMYWFFGFIAVVIFMIIVGMILHFCRDMNNRSSAEPIIPQYQRNFIENQHLLVSDSEEELKL</sequence>
<feature type="signal peptide" evidence="2">
    <location>
        <begin position="1"/>
        <end position="17"/>
    </location>
</feature>
<organism evidence="3 4">
    <name type="scientific">Frankliniella fusca</name>
    <dbReference type="NCBI Taxonomy" id="407009"/>
    <lineage>
        <taxon>Eukaryota</taxon>
        <taxon>Metazoa</taxon>
        <taxon>Ecdysozoa</taxon>
        <taxon>Arthropoda</taxon>
        <taxon>Hexapoda</taxon>
        <taxon>Insecta</taxon>
        <taxon>Pterygota</taxon>
        <taxon>Neoptera</taxon>
        <taxon>Paraneoptera</taxon>
        <taxon>Thysanoptera</taxon>
        <taxon>Terebrantia</taxon>
        <taxon>Thripoidea</taxon>
        <taxon>Thripidae</taxon>
        <taxon>Frankliniella</taxon>
    </lineage>
</organism>
<feature type="chain" id="PRO_5042011012" evidence="2">
    <location>
        <begin position="18"/>
        <end position="513"/>
    </location>
</feature>
<keyword evidence="1" id="KW-1133">Transmembrane helix</keyword>
<proteinExistence type="predicted"/>
<evidence type="ECO:0000313" key="4">
    <source>
        <dbReference type="Proteomes" id="UP001219518"/>
    </source>
</evidence>
<dbReference type="Gene3D" id="3.40.720.10">
    <property type="entry name" value="Alkaline Phosphatase, subunit A"/>
    <property type="match status" value="1"/>
</dbReference>
<keyword evidence="1" id="KW-0812">Transmembrane</keyword>
<keyword evidence="4" id="KW-1185">Reference proteome</keyword>
<dbReference type="CDD" id="cd16018">
    <property type="entry name" value="Enpp"/>
    <property type="match status" value="1"/>
</dbReference>